<evidence type="ECO:0000313" key="4">
    <source>
        <dbReference type="EMBL" id="AGK98813.1"/>
    </source>
</evidence>
<keyword evidence="5" id="KW-1185">Reference proteome</keyword>
<dbReference type="Proteomes" id="UP000013523">
    <property type="component" value="Chromosome"/>
</dbReference>
<dbReference type="Pfam" id="PF01476">
    <property type="entry name" value="LysM"/>
    <property type="match status" value="2"/>
</dbReference>
<dbReference type="InterPro" id="IPR018392">
    <property type="entry name" value="LysM"/>
</dbReference>
<dbReference type="SMART" id="SM00257">
    <property type="entry name" value="LysM"/>
    <property type="match status" value="2"/>
</dbReference>
<feature type="signal peptide" evidence="2">
    <location>
        <begin position="1"/>
        <end position="26"/>
    </location>
</feature>
<protein>
    <submittedName>
        <fullName evidence="4">Putative cell wall hydrolase</fullName>
    </submittedName>
</protein>
<dbReference type="Gene3D" id="1.10.10.2520">
    <property type="entry name" value="Cell wall hydrolase SleB, domain 1"/>
    <property type="match status" value="1"/>
</dbReference>
<evidence type="ECO:0000256" key="2">
    <source>
        <dbReference type="SAM" id="SignalP"/>
    </source>
</evidence>
<dbReference type="PANTHER" id="PTHR33734:SF22">
    <property type="entry name" value="MEMBRANE-BOUND LYTIC MUREIN TRANSGLYCOSYLASE D"/>
    <property type="match status" value="1"/>
</dbReference>
<dbReference type="InterPro" id="IPR011105">
    <property type="entry name" value="Cell_wall_hydrolase_SleB"/>
</dbReference>
<dbReference type="InterPro" id="IPR036779">
    <property type="entry name" value="LysM_dom_sf"/>
</dbReference>
<dbReference type="GO" id="GO:0008932">
    <property type="term" value="F:lytic endotransglycosylase activity"/>
    <property type="evidence" value="ECO:0007669"/>
    <property type="project" value="TreeGrafter"/>
</dbReference>
<dbReference type="CDD" id="cd00118">
    <property type="entry name" value="LysM"/>
    <property type="match status" value="2"/>
</dbReference>
<dbReference type="EMBL" id="CP003261">
    <property type="protein sequence ID" value="AGK98813.1"/>
    <property type="molecule type" value="Genomic_DNA"/>
</dbReference>
<organism evidence="4 5">
    <name type="scientific">Clostridium pasteurianum BC1</name>
    <dbReference type="NCBI Taxonomy" id="86416"/>
    <lineage>
        <taxon>Bacteria</taxon>
        <taxon>Bacillati</taxon>
        <taxon>Bacillota</taxon>
        <taxon>Clostridia</taxon>
        <taxon>Eubacteriales</taxon>
        <taxon>Clostridiaceae</taxon>
        <taxon>Clostridium</taxon>
    </lineage>
</organism>
<dbReference type="KEGG" id="cpas:Clopa_4073"/>
<reference evidence="4 5" key="1">
    <citation type="submission" date="2012-01" db="EMBL/GenBank/DDBJ databases">
        <title>Complete sequence of chromosome of Clostridium pasteurianum BC1.</title>
        <authorList>
            <consortium name="US DOE Joint Genome Institute"/>
            <person name="Lucas S."/>
            <person name="Han J."/>
            <person name="Lapidus A."/>
            <person name="Cheng J.-F."/>
            <person name="Goodwin L."/>
            <person name="Pitluck S."/>
            <person name="Peters L."/>
            <person name="Mikhailova N."/>
            <person name="Teshima H."/>
            <person name="Detter J.C."/>
            <person name="Han C."/>
            <person name="Tapia R."/>
            <person name="Land M."/>
            <person name="Hauser L."/>
            <person name="Kyrpides N."/>
            <person name="Ivanova N."/>
            <person name="Pagani I."/>
            <person name="Dunn J."/>
            <person name="Taghavi S."/>
            <person name="Francis A."/>
            <person name="van der Lelie D."/>
            <person name="Woyke T."/>
        </authorList>
    </citation>
    <scope>NUCLEOTIDE SEQUENCE [LARGE SCALE GENOMIC DNA]</scope>
    <source>
        <strain evidence="4 5">BC1</strain>
    </source>
</reference>
<dbReference type="AlphaFoldDB" id="R4K8C7"/>
<dbReference type="eggNOG" id="COG1388">
    <property type="taxonomic scope" value="Bacteria"/>
</dbReference>
<dbReference type="GO" id="GO:0016787">
    <property type="term" value="F:hydrolase activity"/>
    <property type="evidence" value="ECO:0007669"/>
    <property type="project" value="UniProtKB-KW"/>
</dbReference>
<dbReference type="Gene3D" id="6.20.240.60">
    <property type="match status" value="1"/>
</dbReference>
<feature type="chain" id="PRO_5004374537" evidence="2">
    <location>
        <begin position="27"/>
        <end position="273"/>
    </location>
</feature>
<name>R4K8C7_CLOPA</name>
<dbReference type="PATRIC" id="fig|86416.3.peg.4070"/>
<dbReference type="eggNOG" id="COG3773">
    <property type="taxonomic scope" value="Bacteria"/>
</dbReference>
<feature type="compositionally biased region" description="Low complexity" evidence="1">
    <location>
        <begin position="137"/>
        <end position="148"/>
    </location>
</feature>
<dbReference type="RefSeq" id="WP_015617088.1">
    <property type="nucleotide sequence ID" value="NC_021182.1"/>
</dbReference>
<feature type="domain" description="LysM" evidence="3">
    <location>
        <begin position="27"/>
        <end position="70"/>
    </location>
</feature>
<dbReference type="PANTHER" id="PTHR33734">
    <property type="entry name" value="LYSM DOMAIN-CONTAINING GPI-ANCHORED PROTEIN 2"/>
    <property type="match status" value="1"/>
</dbReference>
<sequence length="273" mass="29864">MLKSNKLKTLLYTLGITLMLATPAYASTYTVESGDSLFKIGKLFNTSYTQIAKDNNLSGDMIYPNQVLKISADTYTVKKSDSLFLISQKFNISLASLRKANNRWTDTIYPGETFNIPSASKVNTATETASGTKSSVKSNNTSAATDTSSKTAYSQADIDLLARLINSEAEGEPYNAKVAVGAVVLNRIADSRFPNTINSVIYQIDSGHYQFTPVLNGTINKPASQDSIKAAYAALKGEDPTKGAVYYFDDSATNKWLWSKPIALRIDKMIFTY</sequence>
<dbReference type="Pfam" id="PF07486">
    <property type="entry name" value="Hydrolase_2"/>
    <property type="match status" value="1"/>
</dbReference>
<dbReference type="InterPro" id="IPR042047">
    <property type="entry name" value="SleB_dom1"/>
</dbReference>
<keyword evidence="4" id="KW-0378">Hydrolase</keyword>
<proteinExistence type="predicted"/>
<dbReference type="PROSITE" id="PS51782">
    <property type="entry name" value="LYSM"/>
    <property type="match status" value="2"/>
</dbReference>
<dbReference type="Gene3D" id="3.10.350.10">
    <property type="entry name" value="LysM domain"/>
    <property type="match status" value="2"/>
</dbReference>
<feature type="region of interest" description="Disordered" evidence="1">
    <location>
        <begin position="128"/>
        <end position="148"/>
    </location>
</feature>
<evidence type="ECO:0000256" key="1">
    <source>
        <dbReference type="SAM" id="MobiDB-lite"/>
    </source>
</evidence>
<feature type="domain" description="LysM" evidence="3">
    <location>
        <begin position="73"/>
        <end position="116"/>
    </location>
</feature>
<evidence type="ECO:0000313" key="5">
    <source>
        <dbReference type="Proteomes" id="UP000013523"/>
    </source>
</evidence>
<dbReference type="SUPFAM" id="SSF54106">
    <property type="entry name" value="LysM domain"/>
    <property type="match status" value="2"/>
</dbReference>
<dbReference type="HOGENOM" id="CLU_053345_1_0_9"/>
<dbReference type="STRING" id="86416.Clopa_4073"/>
<gene>
    <name evidence="4" type="ORF">Clopa_4073</name>
</gene>
<evidence type="ECO:0000259" key="3">
    <source>
        <dbReference type="PROSITE" id="PS51782"/>
    </source>
</evidence>
<keyword evidence="2" id="KW-0732">Signal</keyword>
<dbReference type="OrthoDB" id="9785345at2"/>
<accession>R4K8C7</accession>